<proteinExistence type="predicted"/>
<dbReference type="Pfam" id="PF03417">
    <property type="entry name" value="AAT"/>
    <property type="match status" value="1"/>
</dbReference>
<dbReference type="InterPro" id="IPR005079">
    <property type="entry name" value="Peptidase_C45_hydrolase"/>
</dbReference>
<sequence length="352" mass="37307">MRTEDLPVVDCAGDARRRGQAHGEALRGVISAKVERWREAIGEAYAMSASLFLPRFLEATDFRAAIAQHTPDLADEVVGIADGAGLPEETAYALQLMDEEWWWGRSNAAHCSSLAVAPSDGLPALVAQTMDLPRWHDGAQALLKIRDGNHESLVFTSAGMIGLMGVSGRGLGICVNTLSQLAVNPRGLPVAFVMRGALTRGSVAAAGDFLVRVPHASGQNYQLGDRSEARTFECSAGGAVQVPFSNGCSPHTNHPLISTDRRDETVRMEGSEDSRGRLHSLQTDIAATPDVAAVKAILAARRPGGIVSITPQSAALTAPMTIGSVIYSLGENVELSVCAGPPSHESWREIIV</sequence>
<dbReference type="Gene3D" id="1.10.10.2120">
    <property type="match status" value="1"/>
</dbReference>
<gene>
    <name evidence="2" type="ORF">L4923_01620</name>
</gene>
<comment type="caution">
    <text evidence="2">The sequence shown here is derived from an EMBL/GenBank/DDBJ whole genome shotgun (WGS) entry which is preliminary data.</text>
</comment>
<evidence type="ECO:0000259" key="1">
    <source>
        <dbReference type="Pfam" id="PF03417"/>
    </source>
</evidence>
<dbReference type="Proteomes" id="UP001201701">
    <property type="component" value="Unassembled WGS sequence"/>
</dbReference>
<evidence type="ECO:0000313" key="2">
    <source>
        <dbReference type="EMBL" id="MCG7503711.1"/>
    </source>
</evidence>
<dbReference type="InterPro" id="IPR047794">
    <property type="entry name" value="C45_proenzyme-like"/>
</dbReference>
<dbReference type="RefSeq" id="WP_239361594.1">
    <property type="nucleotide sequence ID" value="NZ_JAKREW010000001.1"/>
</dbReference>
<reference evidence="2 3" key="1">
    <citation type="submission" date="2022-02" db="EMBL/GenBank/DDBJ databases">
        <title>Draft genome sequence of Mezorhizobium retamae strain IRAMC:0171 isolated from Retama raetam nodules.</title>
        <authorList>
            <person name="Bengaied R."/>
            <person name="Sbissi I."/>
            <person name="Huber K."/>
            <person name="Ghodbane F."/>
            <person name="Nouioui I."/>
            <person name="Tarhouni M."/>
            <person name="Gtari M."/>
        </authorList>
    </citation>
    <scope>NUCLEOTIDE SEQUENCE [LARGE SCALE GENOMIC DNA]</scope>
    <source>
        <strain evidence="2 3">IRAMC:0171</strain>
    </source>
</reference>
<dbReference type="Gene3D" id="3.60.60.10">
    <property type="entry name" value="Penicillin V Acylase, Chain A"/>
    <property type="match status" value="1"/>
</dbReference>
<name>A0ABS9Q8H1_9HYPH</name>
<feature type="domain" description="Peptidase C45 hydrolase" evidence="1">
    <location>
        <begin position="125"/>
        <end position="288"/>
    </location>
</feature>
<accession>A0ABS9Q8H1</accession>
<dbReference type="PANTHER" id="PTHR34180:SF1">
    <property type="entry name" value="BETA-ALANYL-DOPAMINE_CARCININE HYDROLASE"/>
    <property type="match status" value="1"/>
</dbReference>
<protein>
    <submittedName>
        <fullName evidence="2">C45 family peptidase</fullName>
    </submittedName>
</protein>
<keyword evidence="3" id="KW-1185">Reference proteome</keyword>
<dbReference type="InterPro" id="IPR047801">
    <property type="entry name" value="Peptidase_C45"/>
</dbReference>
<dbReference type="EMBL" id="JAKREW010000001">
    <property type="protein sequence ID" value="MCG7503711.1"/>
    <property type="molecule type" value="Genomic_DNA"/>
</dbReference>
<evidence type="ECO:0000313" key="3">
    <source>
        <dbReference type="Proteomes" id="UP001201701"/>
    </source>
</evidence>
<dbReference type="NCBIfam" id="NF040521">
    <property type="entry name" value="C45_proenzyme"/>
    <property type="match status" value="1"/>
</dbReference>
<organism evidence="2 3">
    <name type="scientific">Mesorhizobium retamae</name>
    <dbReference type="NCBI Taxonomy" id="2912854"/>
    <lineage>
        <taxon>Bacteria</taxon>
        <taxon>Pseudomonadati</taxon>
        <taxon>Pseudomonadota</taxon>
        <taxon>Alphaproteobacteria</taxon>
        <taxon>Hyphomicrobiales</taxon>
        <taxon>Phyllobacteriaceae</taxon>
        <taxon>Mesorhizobium</taxon>
    </lineage>
</organism>
<dbReference type="PANTHER" id="PTHR34180">
    <property type="entry name" value="PEPTIDASE C45"/>
    <property type="match status" value="1"/>
</dbReference>